<evidence type="ECO:0000259" key="14">
    <source>
        <dbReference type="Pfam" id="PF03028"/>
    </source>
</evidence>
<keyword evidence="19" id="KW-1185">Reference proteome</keyword>
<feature type="coiled-coil region" evidence="13">
    <location>
        <begin position="98"/>
        <end position="125"/>
    </location>
</feature>
<evidence type="ECO:0000259" key="17">
    <source>
        <dbReference type="Pfam" id="PF18199"/>
    </source>
</evidence>
<keyword evidence="10" id="KW-0505">Motor protein</keyword>
<dbReference type="PANTHER" id="PTHR22878">
    <property type="entry name" value="DYNEIN HEAVY CHAIN 6, AXONEMAL-LIKE-RELATED"/>
    <property type="match status" value="1"/>
</dbReference>
<evidence type="ECO:0000313" key="19">
    <source>
        <dbReference type="Proteomes" id="UP000054350"/>
    </source>
</evidence>
<name>A0A0L0S364_ALLM3</name>
<dbReference type="FunFam" id="3.10.490.20:FF:000006">
    <property type="entry name" value="Dynein axonemal heavy chain 10"/>
    <property type="match status" value="1"/>
</dbReference>
<sequence>MAITYGFPFLFEDVDEYIDPVIDNVLERNIKTAGSRKFIVLGDKEVDFDPNFRLYMTSKLSNPTYSAKVFGSCTVINYSVTLKGLQDQLLNVVVGHERRELEEQRERLVQEMSSNKTLLKELEDTLLRELASSTGMILDNTELIKTLEETKTKATEIAQKLVLANQTAKDVEQSRDGYRPVAKCGAILYFVLAELSVINPMYEYSLAAFLEVFNTSLDRSKTDPVLSKRLAKISDTLKYSVYCYACTGLFERHKLMFSLQMTIKLMEGDETMDPTELDFFLKGNTSLELPGYPKPDWISLQGWKDLCKLGEFTAFKSLIQEIQSNPGAWRKWIDHDAPETIAAPLTNVSSLMPFQNLCLLRCVRPDRVYNAATSFVISQMGEKYVMPPVINYQSVFEQSSPTTAVVFILSPGADPASDVAKLAESTGFGGNRLKFLSLGQGQGPIALQLLEMAVARGQWLMLQNCHLLVAWLRQLEKVLDKIEKPHKDFRLWLTTEPTSSFPIGILQRSLKVVTEPPNGLKLNLRATYFRVTEDMLAESPHPAFRPLAYVLAFFHAVVQERSKYGKIGWNVKYDFNESDFRVSFSTLKIYLNKSMDKIPWSTLRYLIGETTYGGRVTDEYDRRVVNTYLEEYMGDFVFDTHQRFFFFKNDAVQYAVPLQGTRDEYLSVVEALPLTNAPDVFGLHPDAEIGYLTNFVRDMWAHLVALQPRRMAGAGGMSRDDMISNTAKEILSRIPQAVDVLKIRKHFGTPTPTQIVLLQELERWNLLVERMASSLKDLQRALKGEIGMSQKLDELASNLFNGTLPTQWKTLAPQTEKSLGSWMAHFERRYQQYTSWIKNGEPNVMWLSGLHVPESYLTALVQVACRKNGWSLDRSTLYTQVTEFQDPKEVTERPALGCYIEGLSLEGARWNLATGSLDRLIPGSGLVQPLPILRIIPIELAKLKLINTFKTPVYTTSQRRNAAGVGWVFDADLATKNHPSHWVLQGVCLVMNTTD</sequence>
<keyword evidence="11" id="KW-0206">Cytoskeleton</keyword>
<dbReference type="FunFam" id="1.20.1270.280:FF:000005">
    <property type="entry name" value="Dynein axonemal heavy chain 10"/>
    <property type="match status" value="1"/>
</dbReference>
<reference evidence="19" key="2">
    <citation type="submission" date="2009-11" db="EMBL/GenBank/DDBJ databases">
        <title>The Genome Sequence of Allomyces macrogynus strain ATCC 38327.</title>
        <authorList>
            <consortium name="The Broad Institute Genome Sequencing Platform"/>
            <person name="Russ C."/>
            <person name="Cuomo C."/>
            <person name="Shea T."/>
            <person name="Young S.K."/>
            <person name="Zeng Q."/>
            <person name="Koehrsen M."/>
            <person name="Haas B."/>
            <person name="Borodovsky M."/>
            <person name="Guigo R."/>
            <person name="Alvarado L."/>
            <person name="Berlin A."/>
            <person name="Borenstein D."/>
            <person name="Chen Z."/>
            <person name="Engels R."/>
            <person name="Freedman E."/>
            <person name="Gellesch M."/>
            <person name="Goldberg J."/>
            <person name="Griggs A."/>
            <person name="Gujja S."/>
            <person name="Heiman D."/>
            <person name="Hepburn T."/>
            <person name="Howarth C."/>
            <person name="Jen D."/>
            <person name="Larson L."/>
            <person name="Lewis B."/>
            <person name="Mehta T."/>
            <person name="Park D."/>
            <person name="Pearson M."/>
            <person name="Roberts A."/>
            <person name="Saif S."/>
            <person name="Shenoy N."/>
            <person name="Sisk P."/>
            <person name="Stolte C."/>
            <person name="Sykes S."/>
            <person name="Walk T."/>
            <person name="White J."/>
            <person name="Yandava C."/>
            <person name="Burger G."/>
            <person name="Gray M.W."/>
            <person name="Holland P.W.H."/>
            <person name="King N."/>
            <person name="Lang F.B.F."/>
            <person name="Roger A.J."/>
            <person name="Ruiz-Trillo I."/>
            <person name="Lander E."/>
            <person name="Nusbaum C."/>
        </authorList>
    </citation>
    <scope>NUCLEOTIDE SEQUENCE [LARGE SCALE GENOMIC DNA]</scope>
    <source>
        <strain evidence="19">ATCC 38327</strain>
    </source>
</reference>
<keyword evidence="4" id="KW-0493">Microtubule</keyword>
<dbReference type="OMA" id="ELFIHVR"/>
<dbReference type="Gene3D" id="6.10.140.1060">
    <property type="match status" value="1"/>
</dbReference>
<dbReference type="PANTHER" id="PTHR22878:SF63">
    <property type="entry name" value="DYNEIN AXONEMAL HEAVY CHAIN 10"/>
    <property type="match status" value="1"/>
</dbReference>
<dbReference type="Gene3D" id="3.40.50.300">
    <property type="entry name" value="P-loop containing nucleotide triphosphate hydrolases"/>
    <property type="match status" value="2"/>
</dbReference>
<feature type="domain" description="Dynein heavy chain ATP-binding dynein motor region" evidence="15">
    <location>
        <begin position="2"/>
        <end position="157"/>
    </location>
</feature>
<evidence type="ECO:0000256" key="10">
    <source>
        <dbReference type="ARBA" id="ARBA00023175"/>
    </source>
</evidence>
<dbReference type="STRING" id="578462.A0A0L0S364"/>
<dbReference type="GO" id="GO:0005524">
    <property type="term" value="F:ATP binding"/>
    <property type="evidence" value="ECO:0007669"/>
    <property type="project" value="UniProtKB-KW"/>
</dbReference>
<dbReference type="Pfam" id="PF18199">
    <property type="entry name" value="Dynein_C"/>
    <property type="match status" value="1"/>
</dbReference>
<dbReference type="eggNOG" id="KOG3595">
    <property type="taxonomic scope" value="Eukaryota"/>
</dbReference>
<gene>
    <name evidence="18" type="ORF">AMAG_17984</name>
</gene>
<feature type="domain" description="Dynein heavy chain region D6 P-loop" evidence="14">
    <location>
        <begin position="401"/>
        <end position="513"/>
    </location>
</feature>
<dbReference type="EMBL" id="GG745331">
    <property type="protein sequence ID" value="KNE56972.1"/>
    <property type="molecule type" value="Genomic_DNA"/>
</dbReference>
<feature type="domain" description="Dynein heavy chain AAA lid" evidence="16">
    <location>
        <begin position="544"/>
        <end position="687"/>
    </location>
</feature>
<dbReference type="GO" id="GO:0030286">
    <property type="term" value="C:dynein complex"/>
    <property type="evidence" value="ECO:0007669"/>
    <property type="project" value="UniProtKB-KW"/>
</dbReference>
<dbReference type="Pfam" id="PF18198">
    <property type="entry name" value="AAA_lid_11"/>
    <property type="match status" value="1"/>
</dbReference>
<evidence type="ECO:0000256" key="6">
    <source>
        <dbReference type="ARBA" id="ARBA00022840"/>
    </source>
</evidence>
<reference evidence="18 19" key="1">
    <citation type="submission" date="2009-11" db="EMBL/GenBank/DDBJ databases">
        <title>Annotation of Allomyces macrogynus ATCC 38327.</title>
        <authorList>
            <consortium name="The Broad Institute Genome Sequencing Platform"/>
            <person name="Russ C."/>
            <person name="Cuomo C."/>
            <person name="Burger G."/>
            <person name="Gray M.W."/>
            <person name="Holland P.W.H."/>
            <person name="King N."/>
            <person name="Lang F.B.F."/>
            <person name="Roger A.J."/>
            <person name="Ruiz-Trillo I."/>
            <person name="Young S.K."/>
            <person name="Zeng Q."/>
            <person name="Gargeya S."/>
            <person name="Fitzgerald M."/>
            <person name="Haas B."/>
            <person name="Abouelleil A."/>
            <person name="Alvarado L."/>
            <person name="Arachchi H.M."/>
            <person name="Berlin A."/>
            <person name="Chapman S.B."/>
            <person name="Gearin G."/>
            <person name="Goldberg J."/>
            <person name="Griggs A."/>
            <person name="Gujja S."/>
            <person name="Hansen M."/>
            <person name="Heiman D."/>
            <person name="Howarth C."/>
            <person name="Larimer J."/>
            <person name="Lui A."/>
            <person name="MacDonald P.J.P."/>
            <person name="McCowen C."/>
            <person name="Montmayeur A."/>
            <person name="Murphy C."/>
            <person name="Neiman D."/>
            <person name="Pearson M."/>
            <person name="Priest M."/>
            <person name="Roberts A."/>
            <person name="Saif S."/>
            <person name="Shea T."/>
            <person name="Sisk P."/>
            <person name="Stolte C."/>
            <person name="Sykes S."/>
            <person name="Wortman J."/>
            <person name="Nusbaum C."/>
            <person name="Birren B."/>
        </authorList>
    </citation>
    <scope>NUCLEOTIDE SEQUENCE [LARGE SCALE GENOMIC DNA]</scope>
    <source>
        <strain evidence="18 19">ATCC 38327</strain>
    </source>
</reference>
<evidence type="ECO:0000256" key="7">
    <source>
        <dbReference type="ARBA" id="ARBA00023017"/>
    </source>
</evidence>
<evidence type="ECO:0000256" key="12">
    <source>
        <dbReference type="ARBA" id="ARBA00023273"/>
    </source>
</evidence>
<protein>
    <submittedName>
        <fullName evidence="18">Uncharacterized protein</fullName>
    </submittedName>
</protein>
<evidence type="ECO:0000256" key="11">
    <source>
        <dbReference type="ARBA" id="ARBA00023212"/>
    </source>
</evidence>
<dbReference type="FunFam" id="3.40.50.300:FF:000153">
    <property type="entry name" value="Dynein axonemal heavy chain 1"/>
    <property type="match status" value="1"/>
</dbReference>
<dbReference type="InterPro" id="IPR041228">
    <property type="entry name" value="Dynein_C"/>
</dbReference>
<dbReference type="GO" id="GO:0005929">
    <property type="term" value="C:cilium"/>
    <property type="evidence" value="ECO:0007669"/>
    <property type="project" value="UniProtKB-SubCell"/>
</dbReference>
<dbReference type="Gene3D" id="1.10.8.720">
    <property type="entry name" value="Region D6 of dynein motor"/>
    <property type="match status" value="1"/>
</dbReference>
<evidence type="ECO:0000256" key="9">
    <source>
        <dbReference type="ARBA" id="ARBA00023069"/>
    </source>
</evidence>
<dbReference type="InterPro" id="IPR035706">
    <property type="entry name" value="AAA_9"/>
</dbReference>
<dbReference type="InterPro" id="IPR042219">
    <property type="entry name" value="AAA_lid_11_sf"/>
</dbReference>
<dbReference type="InterPro" id="IPR026983">
    <property type="entry name" value="DHC"/>
</dbReference>
<keyword evidence="8 13" id="KW-0175">Coiled coil</keyword>
<proteinExistence type="predicted"/>
<keyword evidence="7" id="KW-0243">Dynein</keyword>
<evidence type="ECO:0000256" key="4">
    <source>
        <dbReference type="ARBA" id="ARBA00022701"/>
    </source>
</evidence>
<feature type="domain" description="Dynein heavy chain C-terminal" evidence="17">
    <location>
        <begin position="695"/>
        <end position="991"/>
    </location>
</feature>
<dbReference type="InterPro" id="IPR004273">
    <property type="entry name" value="Dynein_heavy_D6_P-loop"/>
</dbReference>
<evidence type="ECO:0000256" key="5">
    <source>
        <dbReference type="ARBA" id="ARBA00022741"/>
    </source>
</evidence>
<dbReference type="Pfam" id="PF03028">
    <property type="entry name" value="Dynein_heavy"/>
    <property type="match status" value="1"/>
</dbReference>
<dbReference type="FunFam" id="1.10.8.1220:FF:000001">
    <property type="entry name" value="Dynein axonemal heavy chain 5"/>
    <property type="match status" value="1"/>
</dbReference>
<dbReference type="Gene3D" id="1.20.1270.280">
    <property type="match status" value="1"/>
</dbReference>
<dbReference type="FunFam" id="1.10.8.720:FF:000005">
    <property type="entry name" value="Dynein axonemal heavy chain 10"/>
    <property type="match status" value="1"/>
</dbReference>
<dbReference type="Gene3D" id="1.10.8.1220">
    <property type="match status" value="1"/>
</dbReference>
<organism evidence="18 19">
    <name type="scientific">Allomyces macrogynus (strain ATCC 38327)</name>
    <name type="common">Allomyces javanicus var. macrogynus</name>
    <dbReference type="NCBI Taxonomy" id="578462"/>
    <lineage>
        <taxon>Eukaryota</taxon>
        <taxon>Fungi</taxon>
        <taxon>Fungi incertae sedis</taxon>
        <taxon>Blastocladiomycota</taxon>
        <taxon>Blastocladiomycetes</taxon>
        <taxon>Blastocladiales</taxon>
        <taxon>Blastocladiaceae</taxon>
        <taxon>Allomyces</taxon>
    </lineage>
</organism>
<dbReference type="AlphaFoldDB" id="A0A0L0S364"/>
<dbReference type="InterPro" id="IPR043160">
    <property type="entry name" value="Dynein_C_barrel"/>
</dbReference>
<dbReference type="GO" id="GO:0045505">
    <property type="term" value="F:dynein intermediate chain binding"/>
    <property type="evidence" value="ECO:0007669"/>
    <property type="project" value="InterPro"/>
</dbReference>
<evidence type="ECO:0000256" key="8">
    <source>
        <dbReference type="ARBA" id="ARBA00023054"/>
    </source>
</evidence>
<dbReference type="GO" id="GO:0007018">
    <property type="term" value="P:microtubule-based movement"/>
    <property type="evidence" value="ECO:0007669"/>
    <property type="project" value="InterPro"/>
</dbReference>
<comment type="subcellular location">
    <subcellularLocation>
        <location evidence="1">Cell projection</location>
        <location evidence="1">Cilium</location>
    </subcellularLocation>
    <subcellularLocation>
        <location evidence="2">Cytoplasm</location>
        <location evidence="2">Cytoskeleton</location>
    </subcellularLocation>
</comment>
<dbReference type="InterPro" id="IPR041658">
    <property type="entry name" value="AAA_lid_11"/>
</dbReference>
<keyword evidence="5" id="KW-0547">Nucleotide-binding</keyword>
<dbReference type="OrthoDB" id="447173at2759"/>
<dbReference type="InterPro" id="IPR027417">
    <property type="entry name" value="P-loop_NTPase"/>
</dbReference>
<evidence type="ECO:0000256" key="1">
    <source>
        <dbReference type="ARBA" id="ARBA00004138"/>
    </source>
</evidence>
<dbReference type="GO" id="GO:0005874">
    <property type="term" value="C:microtubule"/>
    <property type="evidence" value="ECO:0007669"/>
    <property type="project" value="UniProtKB-KW"/>
</dbReference>
<dbReference type="Pfam" id="PF12781">
    <property type="entry name" value="AAA_9"/>
    <property type="match status" value="1"/>
</dbReference>
<dbReference type="GO" id="GO:0008569">
    <property type="term" value="F:minus-end-directed microtubule motor activity"/>
    <property type="evidence" value="ECO:0007669"/>
    <property type="project" value="InterPro"/>
</dbReference>
<keyword evidence="3" id="KW-0963">Cytoplasm</keyword>
<evidence type="ECO:0000256" key="2">
    <source>
        <dbReference type="ARBA" id="ARBA00004245"/>
    </source>
</evidence>
<dbReference type="Gene3D" id="3.10.490.20">
    <property type="match status" value="1"/>
</dbReference>
<dbReference type="Proteomes" id="UP000054350">
    <property type="component" value="Unassembled WGS sequence"/>
</dbReference>
<evidence type="ECO:0000256" key="13">
    <source>
        <dbReference type="SAM" id="Coils"/>
    </source>
</evidence>
<dbReference type="GO" id="GO:0051959">
    <property type="term" value="F:dynein light intermediate chain binding"/>
    <property type="evidence" value="ECO:0007669"/>
    <property type="project" value="InterPro"/>
</dbReference>
<evidence type="ECO:0000259" key="15">
    <source>
        <dbReference type="Pfam" id="PF12781"/>
    </source>
</evidence>
<keyword evidence="12" id="KW-0966">Cell projection</keyword>
<dbReference type="VEuPathDB" id="FungiDB:AMAG_17984"/>
<evidence type="ECO:0000259" key="16">
    <source>
        <dbReference type="Pfam" id="PF18198"/>
    </source>
</evidence>
<keyword evidence="9" id="KW-0969">Cilium</keyword>
<evidence type="ECO:0000256" key="3">
    <source>
        <dbReference type="ARBA" id="ARBA00022490"/>
    </source>
</evidence>
<evidence type="ECO:0000313" key="18">
    <source>
        <dbReference type="EMBL" id="KNE56972.1"/>
    </source>
</evidence>
<keyword evidence="6" id="KW-0067">ATP-binding</keyword>
<accession>A0A0L0S364</accession>